<protein>
    <recommendedName>
        <fullName evidence="3">Outer membrane protein beta-barrel domain-containing protein</fullName>
    </recommendedName>
</protein>
<dbReference type="AlphaFoldDB" id="A0A4R0NJB9"/>
<keyword evidence="2" id="KW-1185">Reference proteome</keyword>
<reference evidence="1 2" key="1">
    <citation type="submission" date="2019-02" db="EMBL/GenBank/DDBJ databases">
        <title>Pedobacter sp. RP-3-11 sp. nov., isolated from Arctic soil.</title>
        <authorList>
            <person name="Dahal R.H."/>
        </authorList>
    </citation>
    <scope>NUCLEOTIDE SEQUENCE [LARGE SCALE GENOMIC DNA]</scope>
    <source>
        <strain evidence="1 2">RP-3-11</strain>
    </source>
</reference>
<comment type="caution">
    <text evidence="1">The sequence shown here is derived from an EMBL/GenBank/DDBJ whole genome shotgun (WGS) entry which is preliminary data.</text>
</comment>
<dbReference type="RefSeq" id="WP_131562237.1">
    <property type="nucleotide sequence ID" value="NZ_SJSN01000020.1"/>
</dbReference>
<evidence type="ECO:0000313" key="2">
    <source>
        <dbReference type="Proteomes" id="UP000291485"/>
    </source>
</evidence>
<proteinExistence type="predicted"/>
<dbReference type="EMBL" id="SJSN01000020">
    <property type="protein sequence ID" value="TCD00771.1"/>
    <property type="molecule type" value="Genomic_DNA"/>
</dbReference>
<gene>
    <name evidence="1" type="ORF">EZ449_19940</name>
</gene>
<evidence type="ECO:0000313" key="1">
    <source>
        <dbReference type="EMBL" id="TCD00771.1"/>
    </source>
</evidence>
<organism evidence="1 2">
    <name type="scientific">Pedobacter frigidisoli</name>
    <dbReference type="NCBI Taxonomy" id="2530455"/>
    <lineage>
        <taxon>Bacteria</taxon>
        <taxon>Pseudomonadati</taxon>
        <taxon>Bacteroidota</taxon>
        <taxon>Sphingobacteriia</taxon>
        <taxon>Sphingobacteriales</taxon>
        <taxon>Sphingobacteriaceae</taxon>
        <taxon>Pedobacter</taxon>
    </lineage>
</organism>
<accession>A0A4R0NJB9</accession>
<name>A0A4R0NJB9_9SPHI</name>
<sequence>MKSYLLTASLVFIGYTTFAQQDKLHKNRKTYFGMGFSLGKGSIDGTYGDIFIYAEQKSYYLALKTSAIEEIRLFGSQPDLTVSDVSLIAGKRISLNQYHTFQFGFGISVFGQQTKGAILPRVGKECLFCSSDYEIIKKSQFAIPVEIRYHLNLDHTASLNLGFSASLNKLNSFYAVSIGTTLGRLRDRIKKR</sequence>
<dbReference type="OrthoDB" id="759482at2"/>
<evidence type="ECO:0008006" key="3">
    <source>
        <dbReference type="Google" id="ProtNLM"/>
    </source>
</evidence>
<dbReference type="Proteomes" id="UP000291485">
    <property type="component" value="Unassembled WGS sequence"/>
</dbReference>